<dbReference type="RefSeq" id="YP_010797155.1">
    <property type="nucleotide sequence ID" value="NC_076129.1"/>
</dbReference>
<accession>I3VQC3</accession>
<dbReference type="Proteomes" id="UP000103899">
    <property type="component" value="Segment"/>
</dbReference>
<sequence length="396" mass="45929">MGSVARGANTLEENIQEDHLYAKSLKYTPMSRPRNQSAVTHVLNKNIYRVWDTTGLSTAQENVRIQRRGYLRSARNLSYFATYMKRFQKARSQWSRLFRQEASEKRVRKFTIKKHGLSYTLSWPLNKSLYVIDHKTSIDSDTLDRLRKEYLSDTKWLLPLGFVVTDLTTPFMEPDAPALLIDNTGRITLYVRRSLAWLPQHYSWEIDVKSNDEAMYVVANDPDAFVTEGLSRCDWCYTEEGGAPYGTVADEALRRIVASGNIYIKLIHTLRALGGKTWWITDMPGVLKDNVFAVIDARDPVAQRLSKVYGDAFAAIGYILDSAEDVRRNYVVLLNKKCEVFLHIQEEDAIYKIARDIDSFFRMGTRKIYFNSELYRNSTSNLWRPYETPSRMLMSW</sequence>
<keyword evidence="2" id="KW-1185">Reference proteome</keyword>
<name>I3VQC3_9BETA</name>
<proteinExistence type="predicted"/>
<evidence type="ECO:0000313" key="2">
    <source>
        <dbReference type="Proteomes" id="UP000103899"/>
    </source>
</evidence>
<dbReference type="KEGG" id="vg:80534858"/>
<organism evidence="1 2">
    <name type="scientific">miniopterid betaherpesvirus 1</name>
    <dbReference type="NCBI Taxonomy" id="3070189"/>
    <lineage>
        <taxon>Viruses</taxon>
        <taxon>Duplodnaviria</taxon>
        <taxon>Heunggongvirae</taxon>
        <taxon>Peploviricota</taxon>
        <taxon>Herviviricetes</taxon>
        <taxon>Herpesvirales</taxon>
        <taxon>Orthoherpesviridae</taxon>
        <taxon>Betaherpesvirinae</taxon>
        <taxon>Quwivirus</taxon>
        <taxon>Quwivirus miniopteridbeta1</taxon>
    </lineage>
</organism>
<dbReference type="EMBL" id="JQ805139">
    <property type="protein sequence ID" value="AFK83967.1"/>
    <property type="molecule type" value="Genomic_DNA"/>
</dbReference>
<evidence type="ECO:0000313" key="1">
    <source>
        <dbReference type="EMBL" id="AFK83967.1"/>
    </source>
</evidence>
<dbReference type="GeneID" id="80534858"/>
<reference evidence="1 2" key="1">
    <citation type="journal article" date="2012" name="J. Virol.">
        <title>A Novel Bat Herpesvirus Encodes Homologues of Major Histocompatibility Complex Classes I and II, C-Type Lectin, and a Unique Family of Immune-Related Genes.</title>
        <authorList>
            <person name="Zhang H."/>
            <person name="Todd S."/>
            <person name="Tachedjian M."/>
            <person name="Barr J.A."/>
            <person name="Luo M."/>
            <person name="Yu M."/>
            <person name="Marsh G.A."/>
            <person name="Crameri G."/>
            <person name="Wang L.F."/>
        </authorList>
    </citation>
    <scope>NUCLEOTIDE SEQUENCE [LARGE SCALE GENOMIC DNA]</scope>
    <source>
        <strain evidence="1">B7D8</strain>
    </source>
</reference>
<protein>
    <submittedName>
        <fullName evidence="1">B126</fullName>
    </submittedName>
</protein>